<feature type="region of interest" description="Disordered" evidence="1">
    <location>
        <begin position="1"/>
        <end position="45"/>
    </location>
</feature>
<evidence type="ECO:0000313" key="2">
    <source>
        <dbReference type="EMBL" id="KAJ1089522.1"/>
    </source>
</evidence>
<dbReference type="EMBL" id="JANPWB010000015">
    <property type="protein sequence ID" value="KAJ1089522.1"/>
    <property type="molecule type" value="Genomic_DNA"/>
</dbReference>
<dbReference type="AlphaFoldDB" id="A0AAV7LGI9"/>
<comment type="caution">
    <text evidence="2">The sequence shown here is derived from an EMBL/GenBank/DDBJ whole genome shotgun (WGS) entry which is preliminary data.</text>
</comment>
<evidence type="ECO:0000256" key="1">
    <source>
        <dbReference type="SAM" id="MobiDB-lite"/>
    </source>
</evidence>
<organism evidence="2 3">
    <name type="scientific">Pleurodeles waltl</name>
    <name type="common">Iberian ribbed newt</name>
    <dbReference type="NCBI Taxonomy" id="8319"/>
    <lineage>
        <taxon>Eukaryota</taxon>
        <taxon>Metazoa</taxon>
        <taxon>Chordata</taxon>
        <taxon>Craniata</taxon>
        <taxon>Vertebrata</taxon>
        <taxon>Euteleostomi</taxon>
        <taxon>Amphibia</taxon>
        <taxon>Batrachia</taxon>
        <taxon>Caudata</taxon>
        <taxon>Salamandroidea</taxon>
        <taxon>Salamandridae</taxon>
        <taxon>Pleurodelinae</taxon>
        <taxon>Pleurodeles</taxon>
    </lineage>
</organism>
<name>A0AAV7LGI9_PLEWA</name>
<accession>A0AAV7LGI9</accession>
<protein>
    <submittedName>
        <fullName evidence="2">Uncharacterized protein</fullName>
    </submittedName>
</protein>
<evidence type="ECO:0000313" key="3">
    <source>
        <dbReference type="Proteomes" id="UP001066276"/>
    </source>
</evidence>
<proteinExistence type="predicted"/>
<sequence length="111" mass="12383">MGRVPGRLGGALKRPKNTGGGVHEKGDLTGNQREETNGDEHPDCQILENGTRRQQLVEAGHALESVAYPDMLVEQWEEVEEESKDVLSYVKELKETLHEVWESAQTCLKNA</sequence>
<feature type="compositionally biased region" description="Basic and acidic residues" evidence="1">
    <location>
        <begin position="22"/>
        <end position="43"/>
    </location>
</feature>
<dbReference type="Proteomes" id="UP001066276">
    <property type="component" value="Chromosome 11"/>
</dbReference>
<keyword evidence="3" id="KW-1185">Reference proteome</keyword>
<reference evidence="2" key="1">
    <citation type="journal article" date="2022" name="bioRxiv">
        <title>Sequencing and chromosome-scale assembly of the giantPleurodeles waltlgenome.</title>
        <authorList>
            <person name="Brown T."/>
            <person name="Elewa A."/>
            <person name="Iarovenko S."/>
            <person name="Subramanian E."/>
            <person name="Araus A.J."/>
            <person name="Petzold A."/>
            <person name="Susuki M."/>
            <person name="Suzuki K.-i.T."/>
            <person name="Hayashi T."/>
            <person name="Toyoda A."/>
            <person name="Oliveira C."/>
            <person name="Osipova E."/>
            <person name="Leigh N.D."/>
            <person name="Simon A."/>
            <person name="Yun M.H."/>
        </authorList>
    </citation>
    <scope>NUCLEOTIDE SEQUENCE</scope>
    <source>
        <strain evidence="2">20211129_DDA</strain>
        <tissue evidence="2">Liver</tissue>
    </source>
</reference>
<gene>
    <name evidence="2" type="ORF">NDU88_002673</name>
</gene>